<dbReference type="Proteomes" id="UP001596989">
    <property type="component" value="Unassembled WGS sequence"/>
</dbReference>
<evidence type="ECO:0000313" key="4">
    <source>
        <dbReference type="Proteomes" id="UP001596989"/>
    </source>
</evidence>
<gene>
    <name evidence="3" type="ORF">ACFQ2I_05245</name>
</gene>
<dbReference type="EMBL" id="JBHTJZ010000005">
    <property type="protein sequence ID" value="MFD0958791.1"/>
    <property type="molecule type" value="Genomic_DNA"/>
</dbReference>
<dbReference type="Pfam" id="PF07238">
    <property type="entry name" value="PilZ"/>
    <property type="match status" value="1"/>
</dbReference>
<dbReference type="Pfam" id="PF12945">
    <property type="entry name" value="PilZNR"/>
    <property type="match status" value="1"/>
</dbReference>
<dbReference type="InterPro" id="IPR009926">
    <property type="entry name" value="T3SS_YcgR_PilZN"/>
</dbReference>
<dbReference type="Gene3D" id="2.40.10.220">
    <property type="entry name" value="predicted glycosyltransferase like domains"/>
    <property type="match status" value="1"/>
</dbReference>
<feature type="domain" description="Type III secretion system flagellar brake protein YcgR PilZN" evidence="2">
    <location>
        <begin position="4"/>
        <end position="94"/>
    </location>
</feature>
<dbReference type="RefSeq" id="WP_377562985.1">
    <property type="nucleotide sequence ID" value="NZ_JBHTJZ010000005.1"/>
</dbReference>
<accession>A0ABW3HMS1</accession>
<organism evidence="3 4">
    <name type="scientific">Paenibacillus chungangensis</name>
    <dbReference type="NCBI Taxonomy" id="696535"/>
    <lineage>
        <taxon>Bacteria</taxon>
        <taxon>Bacillati</taxon>
        <taxon>Bacillota</taxon>
        <taxon>Bacilli</taxon>
        <taxon>Bacillales</taxon>
        <taxon>Paenibacillaceae</taxon>
        <taxon>Paenibacillus</taxon>
    </lineage>
</organism>
<proteinExistence type="predicted"/>
<keyword evidence="3" id="KW-0966">Cell projection</keyword>
<keyword evidence="3" id="KW-0969">Cilium</keyword>
<comment type="caution">
    <text evidence="3">The sequence shown here is derived from an EMBL/GenBank/DDBJ whole genome shotgun (WGS) entry which is preliminary data.</text>
</comment>
<dbReference type="SUPFAM" id="SSF141371">
    <property type="entry name" value="PilZ domain-like"/>
    <property type="match status" value="1"/>
</dbReference>
<protein>
    <submittedName>
        <fullName evidence="3">Flagellar brake protein</fullName>
    </submittedName>
</protein>
<keyword evidence="3" id="KW-0282">Flagellum</keyword>
<evidence type="ECO:0000259" key="1">
    <source>
        <dbReference type="Pfam" id="PF07238"/>
    </source>
</evidence>
<keyword evidence="4" id="KW-1185">Reference proteome</keyword>
<reference evidence="4" key="1">
    <citation type="journal article" date="2019" name="Int. J. Syst. Evol. Microbiol.">
        <title>The Global Catalogue of Microorganisms (GCM) 10K type strain sequencing project: providing services to taxonomists for standard genome sequencing and annotation.</title>
        <authorList>
            <consortium name="The Broad Institute Genomics Platform"/>
            <consortium name="The Broad Institute Genome Sequencing Center for Infectious Disease"/>
            <person name="Wu L."/>
            <person name="Ma J."/>
        </authorList>
    </citation>
    <scope>NUCLEOTIDE SEQUENCE [LARGE SCALE GENOMIC DNA]</scope>
    <source>
        <strain evidence="4">CCUG 59129</strain>
    </source>
</reference>
<sequence length="218" mass="25372">MLPKVNQMLYYQIASSDEAEAAIVYKSRIADEEDQSLHIEYPISESSGRMKRLFLGDELSVYFITGDGVKHFFDSHVVGFKEEYGLKLVKIMKPDPERMTKVQRRSFLRVPAELELAVKFSDQVRFLCQTDDVGGGGISFLCEKKWSFQQELQIDCWLLVPFKNGSVEHVPFKAEVVRVNLLQSGRNQVMIKFIAISDTERQKIIRFCFERQLEYRNR</sequence>
<name>A0ABW3HMS1_9BACL</name>
<evidence type="ECO:0000313" key="3">
    <source>
        <dbReference type="EMBL" id="MFD0958791.1"/>
    </source>
</evidence>
<evidence type="ECO:0000259" key="2">
    <source>
        <dbReference type="Pfam" id="PF12945"/>
    </source>
</evidence>
<feature type="domain" description="PilZ" evidence="1">
    <location>
        <begin position="103"/>
        <end position="210"/>
    </location>
</feature>
<dbReference type="InterPro" id="IPR009875">
    <property type="entry name" value="PilZ_domain"/>
</dbReference>